<organism evidence="11 12">
    <name type="scientific">Tothia fuscella</name>
    <dbReference type="NCBI Taxonomy" id="1048955"/>
    <lineage>
        <taxon>Eukaryota</taxon>
        <taxon>Fungi</taxon>
        <taxon>Dikarya</taxon>
        <taxon>Ascomycota</taxon>
        <taxon>Pezizomycotina</taxon>
        <taxon>Dothideomycetes</taxon>
        <taxon>Pleosporomycetidae</taxon>
        <taxon>Venturiales</taxon>
        <taxon>Cylindrosympodiaceae</taxon>
        <taxon>Tothia</taxon>
    </lineage>
</organism>
<dbReference type="InterPro" id="IPR044726">
    <property type="entry name" value="ABCC_6TM_D2"/>
</dbReference>
<feature type="transmembrane region" description="Helical" evidence="8">
    <location>
        <begin position="188"/>
        <end position="213"/>
    </location>
</feature>
<keyword evidence="4" id="KW-0547">Nucleotide-binding</keyword>
<evidence type="ECO:0000259" key="9">
    <source>
        <dbReference type="PROSITE" id="PS50893"/>
    </source>
</evidence>
<dbReference type="InterPro" id="IPR050173">
    <property type="entry name" value="ABC_transporter_C-like"/>
</dbReference>
<dbReference type="Pfam" id="PF00664">
    <property type="entry name" value="ABC_membrane"/>
    <property type="match status" value="2"/>
</dbReference>
<dbReference type="PANTHER" id="PTHR24223:SF345">
    <property type="entry name" value="ABC MULTIDRUG TRANSPORTER (EUROFUNG)"/>
    <property type="match status" value="1"/>
</dbReference>
<dbReference type="Gene3D" id="1.20.1560.10">
    <property type="entry name" value="ABC transporter type 1, transmembrane domain"/>
    <property type="match status" value="2"/>
</dbReference>
<dbReference type="InterPro" id="IPR003439">
    <property type="entry name" value="ABC_transporter-like_ATP-bd"/>
</dbReference>
<dbReference type="OrthoDB" id="6500128at2759"/>
<feature type="domain" description="ABC transmembrane type-1" evidence="10">
    <location>
        <begin position="71"/>
        <end position="347"/>
    </location>
</feature>
<dbReference type="Pfam" id="PF00005">
    <property type="entry name" value="ABC_tran"/>
    <property type="match status" value="2"/>
</dbReference>
<dbReference type="PANTHER" id="PTHR24223">
    <property type="entry name" value="ATP-BINDING CASSETTE SUB-FAMILY C"/>
    <property type="match status" value="1"/>
</dbReference>
<feature type="transmembrane region" description="Helical" evidence="8">
    <location>
        <begin position="628"/>
        <end position="651"/>
    </location>
</feature>
<accession>A0A9P4NHN2</accession>
<dbReference type="GO" id="GO:0016887">
    <property type="term" value="F:ATP hydrolysis activity"/>
    <property type="evidence" value="ECO:0007669"/>
    <property type="project" value="InterPro"/>
</dbReference>
<dbReference type="InterPro" id="IPR011527">
    <property type="entry name" value="ABC1_TM_dom"/>
</dbReference>
<dbReference type="PROSITE" id="PS50929">
    <property type="entry name" value="ABC_TM1F"/>
    <property type="match status" value="2"/>
</dbReference>
<protein>
    <submittedName>
        <fullName evidence="11">ABC transporter</fullName>
    </submittedName>
</protein>
<dbReference type="Proteomes" id="UP000800235">
    <property type="component" value="Unassembled WGS sequence"/>
</dbReference>
<dbReference type="PROSITE" id="PS50893">
    <property type="entry name" value="ABC_TRANSPORTER_2"/>
    <property type="match status" value="2"/>
</dbReference>
<feature type="transmembrane region" description="Helical" evidence="8">
    <location>
        <begin position="671"/>
        <end position="688"/>
    </location>
</feature>
<gene>
    <name evidence="11" type="ORF">EJ08DRAFT_672998</name>
</gene>
<dbReference type="PROSITE" id="PS00211">
    <property type="entry name" value="ABC_TRANSPORTER_1"/>
    <property type="match status" value="2"/>
</dbReference>
<feature type="transmembrane region" description="Helical" evidence="8">
    <location>
        <begin position="104"/>
        <end position="124"/>
    </location>
</feature>
<keyword evidence="3 8" id="KW-0812">Transmembrane</keyword>
<proteinExistence type="predicted"/>
<sequence length="1181" mass="131959">MLARALQSRYKNILVDQDLPVLSQDMTPDFTRRALLQTWSHRVKPDTKNSLPLALFKCLKKPFFNAIIPRLFLILFRYSQPNLIKESIRYVVTSPAYATKNHGYWLIISAVVIYIGMAISTAIYQHRINRLKLMTKGALIGLIHHKTMKAPSIPYNDGKATTLMSNNTDSLEGIAEMMHKTWAQIIKVLIGFILLAGQVGWVWPLPLFLIYLYSHMSRFVAKHLQPRQKAWNEATQDRIAATTSLLSSMKTVKMLGFQHRLTHHIRDLRKEEIQIASRLKWIMVYYNASANALGIFSPAITLVLYAVISVVRGSTLDIETAFTTTAILSMVTHPANMIITIVPRAVAAFAGFERIQAYLLRRPLRTNRGTLARTNPTPAIRIRQLQIGHELLVLKDIDINVATGSFVVISGPTGSGKSTILRAILGEIMPTHGSIDISTRRVAYCAQKPWLPNGIIREVIYGASNTRGAYDDEYERRYHEGLNLSGGQRQRVTLARALFAKCDILLLDDTFSGLDGKTERIVFNNLFGLKGFVRRSQSSVVLVCNASQYFESADHVVVLGDHGIVDQGNWQNIKIKAGAIAKFASQDHTKEKAVHSVALDKFIAQVRATDEARSDLARQSGDSALYGYYLASVGSTNALLLATCTAAYAFFITAPQYWLQLWTDSDSSHTAFYACGYLVLSFMSWSLTSAQMCAPFSFFSNNDTGSTLNRFSQDVQLIDKHLPSALQTVVTQIFKLIMQIALLCVAERWLAITVPACMLVVYYIQRVYLRTSRQLRYLELESRAEVFSSFMKSIKGLETIRSFGWSKATVQQNILSVDHSQRPEFLLMCAQRWLNVVLDLLAAAIAISVVAIAVGFRKHISGAQVGIALNVMLVANTTLLKLVESWTTLETSLGAIACLKILEQVTPSEERKYRNLVPPEAWPTEGYVEFRNITALYQTNSVTLRGVSLNITAGQRIFICGRTGSGKSILILTLLRLLELQSGKILLDGIDIKQVRLDLLRQRCFVTLSQDVLLLSNETLRFNLDPDALVSNDVLIDALVKVGLWPHFSTANTLPEYDIATSITIPDLGKDPIFDQIVSLFRQLSAGQCQLFAFCRALVKVSLLRHSGVMPVIVLDEVTSSLDITTESIINRVIDDEFVAKGHTIIIVAYRIGAFEERRKSGRDTVVLMTDGRLQEGIEHP</sequence>
<dbReference type="EMBL" id="MU007100">
    <property type="protein sequence ID" value="KAF2421220.1"/>
    <property type="molecule type" value="Genomic_DNA"/>
</dbReference>
<evidence type="ECO:0000313" key="11">
    <source>
        <dbReference type="EMBL" id="KAF2421220.1"/>
    </source>
</evidence>
<dbReference type="CDD" id="cd18579">
    <property type="entry name" value="ABC_6TM_ABCC_D1"/>
    <property type="match status" value="1"/>
</dbReference>
<evidence type="ECO:0000256" key="8">
    <source>
        <dbReference type="SAM" id="Phobius"/>
    </source>
</evidence>
<keyword evidence="5" id="KW-0067">ATP-binding</keyword>
<dbReference type="SUPFAM" id="SSF52540">
    <property type="entry name" value="P-loop containing nucleoside triphosphate hydrolases"/>
    <property type="match status" value="2"/>
</dbReference>
<comment type="subcellular location">
    <subcellularLocation>
        <location evidence="1">Membrane</location>
        <topology evidence="1">Multi-pass membrane protein</topology>
    </subcellularLocation>
</comment>
<name>A0A9P4NHN2_9PEZI</name>
<evidence type="ECO:0000256" key="7">
    <source>
        <dbReference type="ARBA" id="ARBA00023136"/>
    </source>
</evidence>
<dbReference type="CDD" id="cd18580">
    <property type="entry name" value="ABC_6TM_ABCC_D2"/>
    <property type="match status" value="1"/>
</dbReference>
<dbReference type="InterPro" id="IPR003593">
    <property type="entry name" value="AAA+_ATPase"/>
</dbReference>
<feature type="domain" description="ABC transporter" evidence="9">
    <location>
        <begin position="377"/>
        <end position="586"/>
    </location>
</feature>
<dbReference type="GO" id="GO:0016020">
    <property type="term" value="C:membrane"/>
    <property type="evidence" value="ECO:0007669"/>
    <property type="project" value="UniProtKB-SubCell"/>
</dbReference>
<comment type="caution">
    <text evidence="11">The sequence shown here is derived from an EMBL/GenBank/DDBJ whole genome shotgun (WGS) entry which is preliminary data.</text>
</comment>
<evidence type="ECO:0000256" key="2">
    <source>
        <dbReference type="ARBA" id="ARBA00022448"/>
    </source>
</evidence>
<dbReference type="SUPFAM" id="SSF90123">
    <property type="entry name" value="ABC transporter transmembrane region"/>
    <property type="match status" value="2"/>
</dbReference>
<evidence type="ECO:0000256" key="5">
    <source>
        <dbReference type="ARBA" id="ARBA00022840"/>
    </source>
</evidence>
<dbReference type="AlphaFoldDB" id="A0A9P4NHN2"/>
<evidence type="ECO:0000256" key="3">
    <source>
        <dbReference type="ARBA" id="ARBA00022692"/>
    </source>
</evidence>
<keyword evidence="2" id="KW-0813">Transport</keyword>
<feature type="transmembrane region" description="Helical" evidence="8">
    <location>
        <begin position="833"/>
        <end position="856"/>
    </location>
</feature>
<evidence type="ECO:0000256" key="4">
    <source>
        <dbReference type="ARBA" id="ARBA00022741"/>
    </source>
</evidence>
<dbReference type="Gene3D" id="3.40.50.300">
    <property type="entry name" value="P-loop containing nucleotide triphosphate hydrolases"/>
    <property type="match status" value="2"/>
</dbReference>
<evidence type="ECO:0000259" key="10">
    <source>
        <dbReference type="PROSITE" id="PS50929"/>
    </source>
</evidence>
<dbReference type="SMART" id="SM00382">
    <property type="entry name" value="AAA"/>
    <property type="match status" value="2"/>
</dbReference>
<feature type="domain" description="ABC transporter" evidence="9">
    <location>
        <begin position="928"/>
        <end position="1180"/>
    </location>
</feature>
<dbReference type="InterPro" id="IPR017871">
    <property type="entry name" value="ABC_transporter-like_CS"/>
</dbReference>
<dbReference type="GO" id="GO:0005524">
    <property type="term" value="F:ATP binding"/>
    <property type="evidence" value="ECO:0007669"/>
    <property type="project" value="UniProtKB-KW"/>
</dbReference>
<evidence type="ECO:0000256" key="1">
    <source>
        <dbReference type="ARBA" id="ARBA00004141"/>
    </source>
</evidence>
<keyword evidence="6 8" id="KW-1133">Transmembrane helix</keyword>
<dbReference type="InterPro" id="IPR044746">
    <property type="entry name" value="ABCC_6TM_D1"/>
</dbReference>
<feature type="transmembrane region" description="Helical" evidence="8">
    <location>
        <begin position="288"/>
        <end position="308"/>
    </location>
</feature>
<feature type="domain" description="ABC transmembrane type-1" evidence="10">
    <location>
        <begin position="694"/>
        <end position="891"/>
    </location>
</feature>
<dbReference type="InterPro" id="IPR036640">
    <property type="entry name" value="ABC1_TM_sf"/>
</dbReference>
<evidence type="ECO:0000313" key="12">
    <source>
        <dbReference type="Proteomes" id="UP000800235"/>
    </source>
</evidence>
<keyword evidence="12" id="KW-1185">Reference proteome</keyword>
<reference evidence="11" key="1">
    <citation type="journal article" date="2020" name="Stud. Mycol.">
        <title>101 Dothideomycetes genomes: a test case for predicting lifestyles and emergence of pathogens.</title>
        <authorList>
            <person name="Haridas S."/>
            <person name="Albert R."/>
            <person name="Binder M."/>
            <person name="Bloem J."/>
            <person name="Labutti K."/>
            <person name="Salamov A."/>
            <person name="Andreopoulos B."/>
            <person name="Baker S."/>
            <person name="Barry K."/>
            <person name="Bills G."/>
            <person name="Bluhm B."/>
            <person name="Cannon C."/>
            <person name="Castanera R."/>
            <person name="Culley D."/>
            <person name="Daum C."/>
            <person name="Ezra D."/>
            <person name="Gonzalez J."/>
            <person name="Henrissat B."/>
            <person name="Kuo A."/>
            <person name="Liang C."/>
            <person name="Lipzen A."/>
            <person name="Lutzoni F."/>
            <person name="Magnuson J."/>
            <person name="Mondo S."/>
            <person name="Nolan M."/>
            <person name="Ohm R."/>
            <person name="Pangilinan J."/>
            <person name="Park H.-J."/>
            <person name="Ramirez L."/>
            <person name="Alfaro M."/>
            <person name="Sun H."/>
            <person name="Tritt A."/>
            <person name="Yoshinaga Y."/>
            <person name="Zwiers L.-H."/>
            <person name="Turgeon B."/>
            <person name="Goodwin S."/>
            <person name="Spatafora J."/>
            <person name="Crous P."/>
            <person name="Grigoriev I."/>
        </authorList>
    </citation>
    <scope>NUCLEOTIDE SEQUENCE</scope>
    <source>
        <strain evidence="11">CBS 130266</strain>
    </source>
</reference>
<keyword evidence="7 8" id="KW-0472">Membrane</keyword>
<dbReference type="InterPro" id="IPR027417">
    <property type="entry name" value="P-loop_NTPase"/>
</dbReference>
<dbReference type="GO" id="GO:0140359">
    <property type="term" value="F:ABC-type transporter activity"/>
    <property type="evidence" value="ECO:0007669"/>
    <property type="project" value="InterPro"/>
</dbReference>
<evidence type="ECO:0000256" key="6">
    <source>
        <dbReference type="ARBA" id="ARBA00022989"/>
    </source>
</evidence>